<evidence type="ECO:0000256" key="3">
    <source>
        <dbReference type="PROSITE-ProRule" id="PRU00023"/>
    </source>
</evidence>
<dbReference type="PANTHER" id="PTHR24198:SF165">
    <property type="entry name" value="ANKYRIN REPEAT-CONTAINING PROTEIN-RELATED"/>
    <property type="match status" value="1"/>
</dbReference>
<dbReference type="PROSITE" id="PS50088">
    <property type="entry name" value="ANK_REPEAT"/>
    <property type="match status" value="1"/>
</dbReference>
<gene>
    <name evidence="5" type="ORF">FGO68_gene9349</name>
</gene>
<evidence type="ECO:0000256" key="1">
    <source>
        <dbReference type="ARBA" id="ARBA00022737"/>
    </source>
</evidence>
<dbReference type="EMBL" id="RRYP01011134">
    <property type="protein sequence ID" value="TNV77932.1"/>
    <property type="molecule type" value="Genomic_DNA"/>
</dbReference>
<name>A0A8J8NLW2_HALGN</name>
<evidence type="ECO:0000313" key="6">
    <source>
        <dbReference type="Proteomes" id="UP000785679"/>
    </source>
</evidence>
<dbReference type="SMART" id="SM00248">
    <property type="entry name" value="ANK"/>
    <property type="match status" value="4"/>
</dbReference>
<dbReference type="Proteomes" id="UP000785679">
    <property type="component" value="Unassembled WGS sequence"/>
</dbReference>
<reference evidence="5" key="1">
    <citation type="submission" date="2019-06" db="EMBL/GenBank/DDBJ databases">
        <authorList>
            <person name="Zheng W."/>
        </authorList>
    </citation>
    <scope>NUCLEOTIDE SEQUENCE</scope>
    <source>
        <strain evidence="5">QDHG01</strain>
    </source>
</reference>
<dbReference type="PANTHER" id="PTHR24198">
    <property type="entry name" value="ANKYRIN REPEAT AND PROTEIN KINASE DOMAIN-CONTAINING PROTEIN"/>
    <property type="match status" value="1"/>
</dbReference>
<comment type="caution">
    <text evidence="5">The sequence shown here is derived from an EMBL/GenBank/DDBJ whole genome shotgun (WGS) entry which is preliminary data.</text>
</comment>
<proteinExistence type="predicted"/>
<dbReference type="SUPFAM" id="SSF48403">
    <property type="entry name" value="Ankyrin repeat"/>
    <property type="match status" value="1"/>
</dbReference>
<sequence length="330" mass="36432">MNAGLISGGLDPNDMETDEDAIERKKVLNLIYANDYKGLKDLKVTQKDLNWRERHQKTDLDDRITPLSCSAFLGRLRVTELLLENPLLDLDMATDEHEYTPLSAACMAGNYEIVKLLAENGANVNHRNSQGYTPMLYAFSRMTETSNVYENKNICLKIAEVLLHYGADVNYFHNGKTLLMTFCGISMTLDPVQLEMNLDVIRFLCEHGADRSLKSRAPSSSEGLTVFEMSNFHCSSLQVKALLQQTKQLFFHPKVVDKKSNTQGTGRRGEINGQSGPGNILLDDSKVKVGCCGSMFYFCKPQSVGSGSGIPLIGGSQGSGNLGGAIQYNR</sequence>
<keyword evidence="1" id="KW-0677">Repeat</keyword>
<evidence type="ECO:0000256" key="2">
    <source>
        <dbReference type="ARBA" id="ARBA00023043"/>
    </source>
</evidence>
<dbReference type="PROSITE" id="PS50297">
    <property type="entry name" value="ANK_REP_REGION"/>
    <property type="match status" value="1"/>
</dbReference>
<protein>
    <submittedName>
        <fullName evidence="5">Uncharacterized protein</fullName>
    </submittedName>
</protein>
<dbReference type="Pfam" id="PF12796">
    <property type="entry name" value="Ank_2"/>
    <property type="match status" value="1"/>
</dbReference>
<dbReference type="InterPro" id="IPR002110">
    <property type="entry name" value="Ankyrin_rpt"/>
</dbReference>
<feature type="repeat" description="ANK" evidence="3">
    <location>
        <begin position="97"/>
        <end position="129"/>
    </location>
</feature>
<accession>A0A8J8NLW2</accession>
<organism evidence="5 6">
    <name type="scientific">Halteria grandinella</name>
    <dbReference type="NCBI Taxonomy" id="5974"/>
    <lineage>
        <taxon>Eukaryota</taxon>
        <taxon>Sar</taxon>
        <taxon>Alveolata</taxon>
        <taxon>Ciliophora</taxon>
        <taxon>Intramacronucleata</taxon>
        <taxon>Spirotrichea</taxon>
        <taxon>Stichotrichia</taxon>
        <taxon>Sporadotrichida</taxon>
        <taxon>Halteriidae</taxon>
        <taxon>Halteria</taxon>
    </lineage>
</organism>
<evidence type="ECO:0000313" key="5">
    <source>
        <dbReference type="EMBL" id="TNV77932.1"/>
    </source>
</evidence>
<dbReference type="OrthoDB" id="194358at2759"/>
<keyword evidence="6" id="KW-1185">Reference proteome</keyword>
<feature type="region of interest" description="Disordered" evidence="4">
    <location>
        <begin position="259"/>
        <end position="278"/>
    </location>
</feature>
<keyword evidence="2 3" id="KW-0040">ANK repeat</keyword>
<evidence type="ECO:0000256" key="4">
    <source>
        <dbReference type="SAM" id="MobiDB-lite"/>
    </source>
</evidence>
<dbReference type="AlphaFoldDB" id="A0A8J8NLW2"/>
<dbReference type="InterPro" id="IPR036770">
    <property type="entry name" value="Ankyrin_rpt-contain_sf"/>
</dbReference>
<dbReference type="Gene3D" id="1.25.40.20">
    <property type="entry name" value="Ankyrin repeat-containing domain"/>
    <property type="match status" value="1"/>
</dbReference>